<dbReference type="EMBL" id="CP003098">
    <property type="protein sequence ID" value="AET32051.1"/>
    <property type="molecule type" value="Genomic_DNA"/>
</dbReference>
<dbReference type="KEGG" id="pyr:P186_0599"/>
<proteinExistence type="predicted"/>
<gene>
    <name evidence="1" type="ORF">P186_0599</name>
</gene>
<keyword evidence="2" id="KW-1185">Reference proteome</keyword>
<protein>
    <submittedName>
        <fullName evidence="1">Uncharacterized protein</fullName>
    </submittedName>
</protein>
<evidence type="ECO:0000313" key="2">
    <source>
        <dbReference type="Proteomes" id="UP000005867"/>
    </source>
</evidence>
<accession>G7VHM9</accession>
<name>G7VHM9_9CREN</name>
<dbReference type="Proteomes" id="UP000005867">
    <property type="component" value="Chromosome"/>
</dbReference>
<dbReference type="HOGENOM" id="CLU_2476154_0_0_2"/>
<dbReference type="BioCyc" id="PSP1104324:GJSN-589-MONOMER"/>
<sequence length="87" mass="9703">MDTVPLQFVRQVDDCNGLERTLVHAYPTANAESLGDHRLLQLVIDPHHLPRPVHGAVLHTLLATLPRLARISVNNCDANHAPRYDVL</sequence>
<dbReference type="AlphaFoldDB" id="G7VHM9"/>
<evidence type="ECO:0000313" key="1">
    <source>
        <dbReference type="EMBL" id="AET32051.1"/>
    </source>
</evidence>
<dbReference type="STRING" id="1104324.P186_0599"/>
<organism evidence="1 2">
    <name type="scientific">Pyrobaculum ferrireducens</name>
    <dbReference type="NCBI Taxonomy" id="1104324"/>
    <lineage>
        <taxon>Archaea</taxon>
        <taxon>Thermoproteota</taxon>
        <taxon>Thermoprotei</taxon>
        <taxon>Thermoproteales</taxon>
        <taxon>Thermoproteaceae</taxon>
        <taxon>Pyrobaculum</taxon>
    </lineage>
</organism>
<reference evidence="1 2" key="1">
    <citation type="journal article" date="2012" name="J. Bacteriol.">
        <title>Complete genome sequence of strain 1860, a crenarchaeon of the genus pyrobaculum able to grow with various electron acceptors.</title>
        <authorList>
            <person name="Mardanov A.V."/>
            <person name="Gumerov V.M."/>
            <person name="Slobodkina G.B."/>
            <person name="Beletsky A.V."/>
            <person name="Bonch-Osmolovskaya E.A."/>
            <person name="Ravin N.V."/>
            <person name="Skryabin K.G."/>
        </authorList>
    </citation>
    <scope>NUCLEOTIDE SEQUENCE [LARGE SCALE GENOMIC DNA]</scope>
    <source>
        <strain evidence="1 2">1860</strain>
    </source>
</reference>